<dbReference type="InParanoid" id="G2Q472"/>
<dbReference type="HOGENOM" id="CLU_1750953_0_0_1"/>
<dbReference type="KEGG" id="mtm:MYCTH_2132220"/>
<gene>
    <name evidence="2" type="ORF">MYCTH_2132220</name>
</gene>
<proteinExistence type="predicted"/>
<dbReference type="GeneID" id="11505996"/>
<dbReference type="AlphaFoldDB" id="G2Q472"/>
<name>G2Q472_THET4</name>
<reference evidence="2 3" key="1">
    <citation type="journal article" date="2011" name="Nat. Biotechnol.">
        <title>Comparative genomic analysis of the thermophilic biomass-degrading fungi Myceliophthora thermophila and Thielavia terrestris.</title>
        <authorList>
            <person name="Berka R.M."/>
            <person name="Grigoriev I.V."/>
            <person name="Otillar R."/>
            <person name="Salamov A."/>
            <person name="Grimwood J."/>
            <person name="Reid I."/>
            <person name="Ishmael N."/>
            <person name="John T."/>
            <person name="Darmond C."/>
            <person name="Moisan M.-C."/>
            <person name="Henrissat B."/>
            <person name="Coutinho P.M."/>
            <person name="Lombard V."/>
            <person name="Natvig D.O."/>
            <person name="Lindquist E."/>
            <person name="Schmutz J."/>
            <person name="Lucas S."/>
            <person name="Harris P."/>
            <person name="Powlowski J."/>
            <person name="Bellemare A."/>
            <person name="Taylor D."/>
            <person name="Butler G."/>
            <person name="de Vries R.P."/>
            <person name="Allijn I.E."/>
            <person name="van den Brink J."/>
            <person name="Ushinsky S."/>
            <person name="Storms R."/>
            <person name="Powell A.J."/>
            <person name="Paulsen I.T."/>
            <person name="Elbourne L.D.H."/>
            <person name="Baker S.E."/>
            <person name="Magnuson J."/>
            <person name="LaBoissiere S."/>
            <person name="Clutterbuck A.J."/>
            <person name="Martinez D."/>
            <person name="Wogulis M."/>
            <person name="de Leon A.L."/>
            <person name="Rey M.W."/>
            <person name="Tsang A."/>
        </authorList>
    </citation>
    <scope>NUCLEOTIDE SEQUENCE [LARGE SCALE GENOMIC DNA]</scope>
    <source>
        <strain evidence="3">ATCC 42464 / BCRC 31852 / DSM 1799</strain>
    </source>
</reference>
<protein>
    <submittedName>
        <fullName evidence="2">Uncharacterized protein</fullName>
    </submittedName>
</protein>
<dbReference type="RefSeq" id="XP_003659712.1">
    <property type="nucleotide sequence ID" value="XM_003659664.1"/>
</dbReference>
<dbReference type="VEuPathDB" id="FungiDB:MYCTH_2132220"/>
<evidence type="ECO:0000313" key="2">
    <source>
        <dbReference type="EMBL" id="AEO54467.1"/>
    </source>
</evidence>
<organism evidence="2 3">
    <name type="scientific">Thermothelomyces thermophilus (strain ATCC 42464 / BCRC 31852 / DSM 1799)</name>
    <name type="common">Sporotrichum thermophile</name>
    <dbReference type="NCBI Taxonomy" id="573729"/>
    <lineage>
        <taxon>Eukaryota</taxon>
        <taxon>Fungi</taxon>
        <taxon>Dikarya</taxon>
        <taxon>Ascomycota</taxon>
        <taxon>Pezizomycotina</taxon>
        <taxon>Sordariomycetes</taxon>
        <taxon>Sordariomycetidae</taxon>
        <taxon>Sordariales</taxon>
        <taxon>Chaetomiaceae</taxon>
        <taxon>Thermothelomyces</taxon>
    </lineage>
</organism>
<keyword evidence="3" id="KW-1185">Reference proteome</keyword>
<accession>G2Q472</accession>
<sequence>MSPTQPPINYIPEAKSVLVPDDQPRALALLARILGLEHAIWGPVCGAQTDKRRDVHSWCGGTWDVAFTLKFGSFHLLVTPRRAPSADMTVILAARGIKACSLSGDMAEQGRTTSSSSSSDGRPQTSLLSPYCQSPKLFVIHPTRARHKP</sequence>
<evidence type="ECO:0000256" key="1">
    <source>
        <dbReference type="SAM" id="MobiDB-lite"/>
    </source>
</evidence>
<dbReference type="Proteomes" id="UP000007322">
    <property type="component" value="Chromosome 1"/>
</dbReference>
<dbReference type="EMBL" id="CP003002">
    <property type="protein sequence ID" value="AEO54467.1"/>
    <property type="molecule type" value="Genomic_DNA"/>
</dbReference>
<feature type="region of interest" description="Disordered" evidence="1">
    <location>
        <begin position="105"/>
        <end position="129"/>
    </location>
</feature>
<feature type="compositionally biased region" description="Polar residues" evidence="1">
    <location>
        <begin position="120"/>
        <end position="129"/>
    </location>
</feature>
<evidence type="ECO:0000313" key="3">
    <source>
        <dbReference type="Proteomes" id="UP000007322"/>
    </source>
</evidence>